<name>A0A1E3FTC6_9BURK</name>
<geneLocation type="plasmid" evidence="4 7">
    <name>unnamed4</name>
</geneLocation>
<evidence type="ECO:0000313" key="4">
    <source>
        <dbReference type="EMBL" id="WFN24093.1"/>
    </source>
</evidence>
<sequence>MYLFLIVARLSGSDAEFGTFLEPAEDEQIAQDLVLSRFTDEMEEIEKREKSLEIEVSVLIGEYVAEDTLRIPTGVDWMLDRQVWLRSVVQPRRLGY</sequence>
<feature type="coiled-coil region" evidence="1">
    <location>
        <begin position="35"/>
        <end position="62"/>
    </location>
</feature>
<evidence type="ECO:0000256" key="1">
    <source>
        <dbReference type="SAM" id="Coils"/>
    </source>
</evidence>
<keyword evidence="6" id="KW-1185">Reference proteome</keyword>
<dbReference type="Proteomes" id="UP000664048">
    <property type="component" value="Unassembled WGS sequence"/>
</dbReference>
<dbReference type="Proteomes" id="UP001220209">
    <property type="component" value="Plasmid unnamed4"/>
</dbReference>
<evidence type="ECO:0000313" key="2">
    <source>
        <dbReference type="EMBL" id="MBK1936286.1"/>
    </source>
</evidence>
<dbReference type="EMBL" id="JAENIB010000066">
    <property type="protein sequence ID" value="MBK1936286.1"/>
    <property type="molecule type" value="Genomic_DNA"/>
</dbReference>
<keyword evidence="1" id="KW-0175">Coiled coil</keyword>
<evidence type="ECO:0000313" key="5">
    <source>
        <dbReference type="Proteomes" id="UP000611459"/>
    </source>
</evidence>
<gene>
    <name evidence="3" type="ORF">J4M89_38335</name>
    <name evidence="2" type="ORF">JIN94_41135</name>
    <name evidence="4" type="ORF">LXE91_43290</name>
</gene>
<keyword evidence="4" id="KW-0614">Plasmid</keyword>
<reference evidence="3 6" key="2">
    <citation type="submission" date="2021-03" db="EMBL/GenBank/DDBJ databases">
        <title>Clinical course, treatment and visual outcome of an outbreak of Burkholderia contaminans endophthalmitis following cataract surgery.</title>
        <authorList>
            <person name="Lind C."/>
            <person name="Olsen K."/>
            <person name="Angelsen N.K."/>
            <person name="Krefting E.A."/>
            <person name="Fossen K."/>
            <person name="Gravningen K."/>
            <person name="Depoorter E."/>
            <person name="Vandamme P."/>
            <person name="Bertelsen G."/>
        </authorList>
    </citation>
    <scope>NUCLEOTIDE SEQUENCE [LARGE SCALE GENOMIC DNA]</scope>
    <source>
        <strain evidence="3 6">51242556</strain>
    </source>
</reference>
<accession>A0A1E3FTC6</accession>
<evidence type="ECO:0000313" key="3">
    <source>
        <dbReference type="EMBL" id="MBO1835258.1"/>
    </source>
</evidence>
<dbReference type="RefSeq" id="WP_039340493.1">
    <property type="nucleotide sequence ID" value="NZ_CABVQA010000092.1"/>
</dbReference>
<dbReference type="AlphaFoldDB" id="A0A1E3FTC6"/>
<dbReference type="EMBL" id="CP090646">
    <property type="protein sequence ID" value="WFN24093.1"/>
    <property type="molecule type" value="Genomic_DNA"/>
</dbReference>
<dbReference type="EMBL" id="JAGEMX010000027">
    <property type="protein sequence ID" value="MBO1835258.1"/>
    <property type="molecule type" value="Genomic_DNA"/>
</dbReference>
<reference evidence="2" key="1">
    <citation type="submission" date="2021-01" db="EMBL/GenBank/DDBJ databases">
        <title>Outbreak of Burkholderia contaminns endophthalmitis traced to a clinical ventilation system.</title>
        <authorList>
            <person name="Lipuma J."/>
            <person name="Spilker T."/>
            <person name="Kratholm J."/>
        </authorList>
    </citation>
    <scope>NUCLEOTIDE SEQUENCE</scope>
    <source>
        <strain evidence="2">HI4954</strain>
    </source>
</reference>
<evidence type="ECO:0000313" key="6">
    <source>
        <dbReference type="Proteomes" id="UP000664048"/>
    </source>
</evidence>
<dbReference type="Proteomes" id="UP000611459">
    <property type="component" value="Unassembled WGS sequence"/>
</dbReference>
<protein>
    <submittedName>
        <fullName evidence="2">Uncharacterized protein</fullName>
    </submittedName>
</protein>
<organism evidence="2 5">
    <name type="scientific">Burkholderia contaminans</name>
    <dbReference type="NCBI Taxonomy" id="488447"/>
    <lineage>
        <taxon>Bacteria</taxon>
        <taxon>Pseudomonadati</taxon>
        <taxon>Pseudomonadota</taxon>
        <taxon>Betaproteobacteria</taxon>
        <taxon>Burkholderiales</taxon>
        <taxon>Burkholderiaceae</taxon>
        <taxon>Burkholderia</taxon>
        <taxon>Burkholderia cepacia complex</taxon>
    </lineage>
</organism>
<evidence type="ECO:0000313" key="7">
    <source>
        <dbReference type="Proteomes" id="UP001220209"/>
    </source>
</evidence>
<proteinExistence type="predicted"/>
<reference evidence="4 7" key="3">
    <citation type="submission" date="2021-12" db="EMBL/GenBank/DDBJ databases">
        <title>Genomic and phenotypic characterization of three Burkholderia contaminans isolates recovered from different sources.</title>
        <authorList>
            <person name="Lopez De Volder A."/>
            <person name="Fan Y."/>
            <person name="Nunvar J."/>
            <person name="Herrera T."/>
            <person name="Timp W."/>
            <person name="Degrossi J."/>
        </authorList>
    </citation>
    <scope>NUCLEOTIDE SEQUENCE [LARGE SCALE GENOMIC DNA]</scope>
    <source>
        <strain evidence="4 7">LMG 23361</strain>
        <plasmid evidence="4 7">unnamed4</plasmid>
    </source>
</reference>